<protein>
    <submittedName>
        <fullName evidence="1">23215_t:CDS:1</fullName>
    </submittedName>
</protein>
<dbReference type="OrthoDB" id="2375827at2759"/>
<feature type="non-terminal residue" evidence="1">
    <location>
        <position position="1"/>
    </location>
</feature>
<proteinExistence type="predicted"/>
<dbReference type="EMBL" id="CAJVPY010046074">
    <property type="protein sequence ID" value="CAG8810230.1"/>
    <property type="molecule type" value="Genomic_DNA"/>
</dbReference>
<evidence type="ECO:0000313" key="2">
    <source>
        <dbReference type="Proteomes" id="UP000789405"/>
    </source>
</evidence>
<evidence type="ECO:0000313" key="1">
    <source>
        <dbReference type="EMBL" id="CAG8810230.1"/>
    </source>
</evidence>
<accession>A0A9N9PD16</accession>
<sequence>DTEVVCDSGLEYPIIIYEIAKKLGLKKDKSLPNIIDKAISHIIKQILNKKNSDFSLPITIDSETQNLARYYKLDNEL</sequence>
<dbReference type="AlphaFoldDB" id="A0A9N9PD16"/>
<name>A0A9N9PD16_9GLOM</name>
<keyword evidence="2" id="KW-1185">Reference proteome</keyword>
<organism evidence="1 2">
    <name type="scientific">Dentiscutata erythropus</name>
    <dbReference type="NCBI Taxonomy" id="1348616"/>
    <lineage>
        <taxon>Eukaryota</taxon>
        <taxon>Fungi</taxon>
        <taxon>Fungi incertae sedis</taxon>
        <taxon>Mucoromycota</taxon>
        <taxon>Glomeromycotina</taxon>
        <taxon>Glomeromycetes</taxon>
        <taxon>Diversisporales</taxon>
        <taxon>Gigasporaceae</taxon>
        <taxon>Dentiscutata</taxon>
    </lineage>
</organism>
<dbReference type="Proteomes" id="UP000789405">
    <property type="component" value="Unassembled WGS sequence"/>
</dbReference>
<reference evidence="1" key="1">
    <citation type="submission" date="2021-06" db="EMBL/GenBank/DDBJ databases">
        <authorList>
            <person name="Kallberg Y."/>
            <person name="Tangrot J."/>
            <person name="Rosling A."/>
        </authorList>
    </citation>
    <scope>NUCLEOTIDE SEQUENCE</scope>
    <source>
        <strain evidence="1">MA453B</strain>
    </source>
</reference>
<comment type="caution">
    <text evidence="1">The sequence shown here is derived from an EMBL/GenBank/DDBJ whole genome shotgun (WGS) entry which is preliminary data.</text>
</comment>
<gene>
    <name evidence="1" type="ORF">DERYTH_LOCUS25255</name>
</gene>